<protein>
    <submittedName>
        <fullName evidence="5">Lipoprotein SmpA/OmlA</fullName>
    </submittedName>
</protein>
<evidence type="ECO:0000256" key="1">
    <source>
        <dbReference type="ARBA" id="ARBA00022729"/>
    </source>
</evidence>
<dbReference type="AlphaFoldDB" id="A0A0D6P5P1"/>
<dbReference type="InterPro" id="IPR007450">
    <property type="entry name" value="BamE_dom"/>
</dbReference>
<dbReference type="GO" id="GO:0051205">
    <property type="term" value="P:protein insertion into membrane"/>
    <property type="evidence" value="ECO:0007669"/>
    <property type="project" value="TreeGrafter"/>
</dbReference>
<dbReference type="Proteomes" id="UP000032680">
    <property type="component" value="Unassembled WGS sequence"/>
</dbReference>
<keyword evidence="1" id="KW-0732">Signal</keyword>
<dbReference type="GO" id="GO:0030674">
    <property type="term" value="F:protein-macromolecule adaptor activity"/>
    <property type="evidence" value="ECO:0007669"/>
    <property type="project" value="TreeGrafter"/>
</dbReference>
<evidence type="ECO:0000313" key="5">
    <source>
        <dbReference type="EMBL" id="GAN77095.1"/>
    </source>
</evidence>
<evidence type="ECO:0000256" key="2">
    <source>
        <dbReference type="ARBA" id="ARBA00023136"/>
    </source>
</evidence>
<dbReference type="InterPro" id="IPR037873">
    <property type="entry name" value="BamE-like"/>
</dbReference>
<sequence>MQINDAVNPCPARPTSGRRPRAAALLLLVALGGCSFFEARPQVRGNLVDTDTLKELVPGTSTRADATALLGSPTAKATFDDNTWVYIGEVTQPQVGRTQDVVSQEVVLLSFNNAGVLEHVRTLNQDNSYPVEMASGATPSPGSEASLLQQLFGSIGKYNPLGGALGNQPGAPTGGANTNTQ</sequence>
<accession>A0A0D6P5P1</accession>
<keyword evidence="2" id="KW-0472">Membrane</keyword>
<evidence type="ECO:0000259" key="4">
    <source>
        <dbReference type="Pfam" id="PF04355"/>
    </source>
</evidence>
<dbReference type="Pfam" id="PF04355">
    <property type="entry name" value="BamE"/>
    <property type="match status" value="1"/>
</dbReference>
<dbReference type="InterPro" id="IPR026592">
    <property type="entry name" value="BamE"/>
</dbReference>
<name>A0A0D6P5P1_9PROT</name>
<organism evidence="5 6">
    <name type="scientific">Acidisphaera rubrifaciens HS-AP3</name>
    <dbReference type="NCBI Taxonomy" id="1231350"/>
    <lineage>
        <taxon>Bacteria</taxon>
        <taxon>Pseudomonadati</taxon>
        <taxon>Pseudomonadota</taxon>
        <taxon>Alphaproteobacteria</taxon>
        <taxon>Acetobacterales</taxon>
        <taxon>Acetobacteraceae</taxon>
        <taxon>Acidisphaera</taxon>
    </lineage>
</organism>
<proteinExistence type="predicted"/>
<dbReference type="PANTHER" id="PTHR37482">
    <property type="entry name" value="OUTER MEMBRANE PROTEIN ASSEMBLY FACTOR BAME"/>
    <property type="match status" value="1"/>
</dbReference>
<keyword evidence="6" id="KW-1185">Reference proteome</keyword>
<dbReference type="GO" id="GO:0043165">
    <property type="term" value="P:Gram-negative-bacterium-type cell outer membrane assembly"/>
    <property type="evidence" value="ECO:0007669"/>
    <property type="project" value="TreeGrafter"/>
</dbReference>
<keyword evidence="5" id="KW-0449">Lipoprotein</keyword>
<dbReference type="PANTHER" id="PTHR37482:SF1">
    <property type="entry name" value="OUTER MEMBRANE PROTEIN ASSEMBLY FACTOR BAME"/>
    <property type="match status" value="1"/>
</dbReference>
<keyword evidence="3" id="KW-0998">Cell outer membrane</keyword>
<dbReference type="EMBL" id="BANB01000232">
    <property type="protein sequence ID" value="GAN77095.1"/>
    <property type="molecule type" value="Genomic_DNA"/>
</dbReference>
<comment type="caution">
    <text evidence="5">The sequence shown here is derived from an EMBL/GenBank/DDBJ whole genome shotgun (WGS) entry which is preliminary data.</text>
</comment>
<feature type="domain" description="Outer membrane protein assembly factor BamE" evidence="4">
    <location>
        <begin position="45"/>
        <end position="118"/>
    </location>
</feature>
<evidence type="ECO:0000256" key="3">
    <source>
        <dbReference type="ARBA" id="ARBA00023237"/>
    </source>
</evidence>
<reference evidence="5 6" key="1">
    <citation type="submission" date="2012-11" db="EMBL/GenBank/DDBJ databases">
        <title>Whole genome sequence of Acidisphaera rubrifaciens HS-AP3.</title>
        <authorList>
            <person name="Azuma Y."/>
            <person name="Higashiura N."/>
            <person name="Hirakawa H."/>
            <person name="Matsushita K."/>
        </authorList>
    </citation>
    <scope>NUCLEOTIDE SEQUENCE [LARGE SCALE GENOMIC DNA]</scope>
    <source>
        <strain evidence="5 6">HS-AP3</strain>
    </source>
</reference>
<dbReference type="Gene3D" id="3.30.1450.10">
    <property type="match status" value="1"/>
</dbReference>
<evidence type="ECO:0000313" key="6">
    <source>
        <dbReference type="Proteomes" id="UP000032680"/>
    </source>
</evidence>
<dbReference type="GO" id="GO:1990063">
    <property type="term" value="C:Bam protein complex"/>
    <property type="evidence" value="ECO:0007669"/>
    <property type="project" value="TreeGrafter"/>
</dbReference>
<gene>
    <name evidence="5" type="ORF">Asru_0232_08</name>
</gene>